<dbReference type="SUPFAM" id="SSF51197">
    <property type="entry name" value="Clavaminate synthase-like"/>
    <property type="match status" value="1"/>
</dbReference>
<evidence type="ECO:0000313" key="2">
    <source>
        <dbReference type="EMBL" id="EWM27700.1"/>
    </source>
</evidence>
<evidence type="ECO:0000259" key="1">
    <source>
        <dbReference type="Pfam" id="PF03171"/>
    </source>
</evidence>
<dbReference type="InterPro" id="IPR044861">
    <property type="entry name" value="IPNS-like_FE2OG_OXY"/>
</dbReference>
<dbReference type="OrthoDB" id="10248513at2759"/>
<dbReference type="Gene3D" id="2.60.120.330">
    <property type="entry name" value="B-lactam Antibiotic, Isopenicillin N Synthase, Chain"/>
    <property type="match status" value="1"/>
</dbReference>
<feature type="domain" description="Isopenicillin N synthase-like Fe(2+) 2OG dioxygenase" evidence="1">
    <location>
        <begin position="228"/>
        <end position="319"/>
    </location>
</feature>
<keyword evidence="3" id="KW-1185">Reference proteome</keyword>
<reference evidence="2 3" key="1">
    <citation type="journal article" date="2014" name="Mol. Plant">
        <title>Chromosome Scale Genome Assembly and Transcriptome Profiling of Nannochloropsis gaditana in Nitrogen Depletion.</title>
        <authorList>
            <person name="Corteggiani Carpinelli E."/>
            <person name="Telatin A."/>
            <person name="Vitulo N."/>
            <person name="Forcato C."/>
            <person name="D'Angelo M."/>
            <person name="Schiavon R."/>
            <person name="Vezzi A."/>
            <person name="Giacometti G.M."/>
            <person name="Morosinotto T."/>
            <person name="Valle G."/>
        </authorList>
    </citation>
    <scope>NUCLEOTIDE SEQUENCE [LARGE SCALE GENOMIC DNA]</scope>
    <source>
        <strain evidence="2 3">B-31</strain>
    </source>
</reference>
<keyword evidence="2" id="KW-0560">Oxidoreductase</keyword>
<proteinExistence type="predicted"/>
<sequence length="368" mass="40442">MPPPAESDPHNLQHEMLPSPIQTLDMDAYRDQTTSLSCREAECRKAALSLETTGCLYVRDSRVREADSNAFLDMLESYFAASDGKRDARPDLYYQVGVTPAMIETPRNHCTRASSLPPLHRPLTLCPPHADPKWRFFWRVGPHPPTPSKFQPLNAPPVVPPDYPYWSKVMDMWGGKMLQAVWGVAEAVAEGFGLPPDSFTRRMEYGPHLLAPTGSDFGRHGALGTVLAGYHYDLNFLTIHGRARFPGLSVWLRDGRKIPVRVPAGCLLVQAGRQMEHLTGGRVLAGFHEVAVGSETVEAIARRKAEGGSLWRVSSTLFSHIASDQVLRPLLGKGGGREGTATGEEGYPPLMAGELVMEELRAIKLGGE</sequence>
<name>W7TKS0_9STRA</name>
<comment type="caution">
    <text evidence="2">The sequence shown here is derived from an EMBL/GenBank/DDBJ whole genome shotgun (WGS) entry which is preliminary data.</text>
</comment>
<dbReference type="Proteomes" id="UP000019335">
    <property type="component" value="Chromosome 6"/>
</dbReference>
<organism evidence="2 3">
    <name type="scientific">Nannochloropsis gaditana</name>
    <dbReference type="NCBI Taxonomy" id="72520"/>
    <lineage>
        <taxon>Eukaryota</taxon>
        <taxon>Sar</taxon>
        <taxon>Stramenopiles</taxon>
        <taxon>Ochrophyta</taxon>
        <taxon>Eustigmatophyceae</taxon>
        <taxon>Eustigmatales</taxon>
        <taxon>Monodopsidaceae</taxon>
        <taxon>Nannochloropsis</taxon>
    </lineage>
</organism>
<evidence type="ECO:0000313" key="3">
    <source>
        <dbReference type="Proteomes" id="UP000019335"/>
    </source>
</evidence>
<dbReference type="AlphaFoldDB" id="W7TKS0"/>
<accession>W7TKS0</accession>
<dbReference type="Pfam" id="PF03171">
    <property type="entry name" value="2OG-FeII_Oxy"/>
    <property type="match status" value="1"/>
</dbReference>
<dbReference type="EMBL" id="AZIL01000425">
    <property type="protein sequence ID" value="EWM27700.1"/>
    <property type="molecule type" value="Genomic_DNA"/>
</dbReference>
<gene>
    <name evidence="2" type="ORF">Naga_100104g11</name>
</gene>
<dbReference type="GO" id="GO:0051213">
    <property type="term" value="F:dioxygenase activity"/>
    <property type="evidence" value="ECO:0007669"/>
    <property type="project" value="UniProtKB-KW"/>
</dbReference>
<dbReference type="InterPro" id="IPR027443">
    <property type="entry name" value="IPNS-like_sf"/>
</dbReference>
<protein>
    <submittedName>
        <fullName evidence="2">Dioxygenase-like protein</fullName>
    </submittedName>
</protein>
<keyword evidence="2" id="KW-0223">Dioxygenase</keyword>